<gene>
    <name evidence="6" type="ORF">Nkreftii_001082</name>
</gene>
<feature type="transmembrane region" description="Helical" evidence="5">
    <location>
        <begin position="124"/>
        <end position="144"/>
    </location>
</feature>
<protein>
    <submittedName>
        <fullName evidence="6">Na+-dependent transporter</fullName>
    </submittedName>
</protein>
<feature type="transmembrane region" description="Helical" evidence="5">
    <location>
        <begin position="151"/>
        <end position="173"/>
    </location>
</feature>
<feature type="transmembrane region" description="Helical" evidence="5">
    <location>
        <begin position="55"/>
        <end position="75"/>
    </location>
</feature>
<keyword evidence="3 5" id="KW-1133">Transmembrane helix</keyword>
<evidence type="ECO:0000256" key="2">
    <source>
        <dbReference type="ARBA" id="ARBA00022692"/>
    </source>
</evidence>
<sequence length="356" mass="38180">MESRKPTLLGLSQFIHHHFLWFLISAYALSAIFPAAGLWIRNVSLGDVYIFETQMHVSLLLLLLATLMFNAGLGVQTSHVRSLMQKSPVMVAGLAANLIIPMIYIFSITVVMRLWYEPDEAQHILVGLALVAAMPIAGASTAWAQNSNGNLALSLGLVLASTVLSPIITPVALQVFGEMASEEYERVLQDLAAYGSGTFLSLWIVLPSILGLAARFAVPEARLTAMMPFIKLSNSVVLLLLNYSNGSVSLPQAVADRDFDFLAVTVGITTGLCVTAFASGYGLSRLFKVDQADRVSLMYGLGMNNNGTGLVLASLALASYPRVMVPIILYNVVQHLVAGGVHEVTSRTGGDRKVGA</sequence>
<dbReference type="Proteomes" id="UP000593737">
    <property type="component" value="Chromosome"/>
</dbReference>
<dbReference type="InterPro" id="IPR002657">
    <property type="entry name" value="BilAc:Na_symport/Acr3"/>
</dbReference>
<evidence type="ECO:0000313" key="7">
    <source>
        <dbReference type="Proteomes" id="UP000593737"/>
    </source>
</evidence>
<dbReference type="AlphaFoldDB" id="A0A7S8FCH0"/>
<evidence type="ECO:0000256" key="5">
    <source>
        <dbReference type="SAM" id="Phobius"/>
    </source>
</evidence>
<dbReference type="PANTHER" id="PTHR10361:SF28">
    <property type="entry name" value="P3 PROTEIN-RELATED"/>
    <property type="match status" value="1"/>
</dbReference>
<keyword evidence="2 5" id="KW-0812">Transmembrane</keyword>
<dbReference type="KEGG" id="nkf:Nkreftii_001082"/>
<reference evidence="6 7" key="1">
    <citation type="journal article" date="2020" name="ISME J.">
        <title>Enrichment and physiological characterization of a novel comammox Nitrospira indicates ammonium inhibition of complete nitrification.</title>
        <authorList>
            <person name="Sakoula D."/>
            <person name="Koch H."/>
            <person name="Frank J."/>
            <person name="Jetten M.S.M."/>
            <person name="van Kessel M.A.H.J."/>
            <person name="Lucker S."/>
        </authorList>
    </citation>
    <scope>NUCLEOTIDE SEQUENCE [LARGE SCALE GENOMIC DNA]</scope>
    <source>
        <strain evidence="6">Comreactor17</strain>
    </source>
</reference>
<feature type="transmembrane region" description="Helical" evidence="5">
    <location>
        <begin position="193"/>
        <end position="214"/>
    </location>
</feature>
<feature type="transmembrane region" description="Helical" evidence="5">
    <location>
        <begin position="261"/>
        <end position="284"/>
    </location>
</feature>
<accession>A0A7S8FCH0</accession>
<proteinExistence type="predicted"/>
<organism evidence="6 7">
    <name type="scientific">Candidatus Nitrospira kreftii</name>
    <dbReference type="NCBI Taxonomy" id="2652173"/>
    <lineage>
        <taxon>Bacteria</taxon>
        <taxon>Pseudomonadati</taxon>
        <taxon>Nitrospirota</taxon>
        <taxon>Nitrospiria</taxon>
        <taxon>Nitrospirales</taxon>
        <taxon>Nitrospiraceae</taxon>
        <taxon>Nitrospira</taxon>
    </lineage>
</organism>
<feature type="transmembrane region" description="Helical" evidence="5">
    <location>
        <begin position="87"/>
        <end position="112"/>
    </location>
</feature>
<dbReference type="Gene3D" id="1.20.1530.20">
    <property type="match status" value="1"/>
</dbReference>
<dbReference type="Pfam" id="PF01758">
    <property type="entry name" value="SBF"/>
    <property type="match status" value="1"/>
</dbReference>
<dbReference type="PANTHER" id="PTHR10361">
    <property type="entry name" value="SODIUM-BILE ACID COTRANSPORTER"/>
    <property type="match status" value="1"/>
</dbReference>
<dbReference type="EMBL" id="CP047423">
    <property type="protein sequence ID" value="QPD03308.1"/>
    <property type="molecule type" value="Genomic_DNA"/>
</dbReference>
<evidence type="ECO:0000256" key="3">
    <source>
        <dbReference type="ARBA" id="ARBA00022989"/>
    </source>
</evidence>
<comment type="subcellular location">
    <subcellularLocation>
        <location evidence="1">Membrane</location>
        <topology evidence="1">Multi-pass membrane protein</topology>
    </subcellularLocation>
</comment>
<dbReference type="InterPro" id="IPR038770">
    <property type="entry name" value="Na+/solute_symporter_sf"/>
</dbReference>
<evidence type="ECO:0000256" key="1">
    <source>
        <dbReference type="ARBA" id="ARBA00004141"/>
    </source>
</evidence>
<keyword evidence="4 5" id="KW-0472">Membrane</keyword>
<feature type="transmembrane region" description="Helical" evidence="5">
    <location>
        <begin position="221"/>
        <end position="241"/>
    </location>
</feature>
<feature type="transmembrane region" description="Helical" evidence="5">
    <location>
        <begin position="20"/>
        <end position="40"/>
    </location>
</feature>
<evidence type="ECO:0000256" key="4">
    <source>
        <dbReference type="ARBA" id="ARBA00023136"/>
    </source>
</evidence>
<dbReference type="InterPro" id="IPR004710">
    <property type="entry name" value="Bilac:Na_transpt"/>
</dbReference>
<dbReference type="GO" id="GO:0016020">
    <property type="term" value="C:membrane"/>
    <property type="evidence" value="ECO:0007669"/>
    <property type="project" value="UniProtKB-SubCell"/>
</dbReference>
<evidence type="ECO:0000313" key="6">
    <source>
        <dbReference type="EMBL" id="QPD03308.1"/>
    </source>
</evidence>
<name>A0A7S8FCH0_9BACT</name>